<accession>A0AAE1AC40</accession>
<proteinExistence type="predicted"/>
<evidence type="ECO:0000313" key="1">
    <source>
        <dbReference type="EMBL" id="KAK3785154.1"/>
    </source>
</evidence>
<reference evidence="1" key="1">
    <citation type="journal article" date="2023" name="G3 (Bethesda)">
        <title>A reference genome for the long-term kleptoplast-retaining sea slug Elysia crispata morphotype clarki.</title>
        <authorList>
            <person name="Eastman K.E."/>
            <person name="Pendleton A.L."/>
            <person name="Shaikh M.A."/>
            <person name="Suttiyut T."/>
            <person name="Ogas R."/>
            <person name="Tomko P."/>
            <person name="Gavelis G."/>
            <person name="Widhalm J.R."/>
            <person name="Wisecaver J.H."/>
        </authorList>
    </citation>
    <scope>NUCLEOTIDE SEQUENCE</scope>
    <source>
        <strain evidence="1">ECLA1</strain>
    </source>
</reference>
<name>A0AAE1AC40_9GAST</name>
<sequence length="76" mass="8202">MGIAPVSKESRFNIPFSNVSSAGLPAPRAGCLSSRLARIAHEKLGSQTQKVRIPILENIEPKVQKPIGQDQDNLPV</sequence>
<protein>
    <submittedName>
        <fullName evidence="1">Uncharacterized protein</fullName>
    </submittedName>
</protein>
<keyword evidence="2" id="KW-1185">Reference proteome</keyword>
<gene>
    <name evidence="1" type="ORF">RRG08_021954</name>
</gene>
<dbReference type="Proteomes" id="UP001283361">
    <property type="component" value="Unassembled WGS sequence"/>
</dbReference>
<dbReference type="EMBL" id="JAWDGP010002165">
    <property type="protein sequence ID" value="KAK3785154.1"/>
    <property type="molecule type" value="Genomic_DNA"/>
</dbReference>
<comment type="caution">
    <text evidence="1">The sequence shown here is derived from an EMBL/GenBank/DDBJ whole genome shotgun (WGS) entry which is preliminary data.</text>
</comment>
<evidence type="ECO:0000313" key="2">
    <source>
        <dbReference type="Proteomes" id="UP001283361"/>
    </source>
</evidence>
<dbReference type="AlphaFoldDB" id="A0AAE1AC40"/>
<organism evidence="1 2">
    <name type="scientific">Elysia crispata</name>
    <name type="common">lettuce slug</name>
    <dbReference type="NCBI Taxonomy" id="231223"/>
    <lineage>
        <taxon>Eukaryota</taxon>
        <taxon>Metazoa</taxon>
        <taxon>Spiralia</taxon>
        <taxon>Lophotrochozoa</taxon>
        <taxon>Mollusca</taxon>
        <taxon>Gastropoda</taxon>
        <taxon>Heterobranchia</taxon>
        <taxon>Euthyneura</taxon>
        <taxon>Panpulmonata</taxon>
        <taxon>Sacoglossa</taxon>
        <taxon>Placobranchoidea</taxon>
        <taxon>Plakobranchidae</taxon>
        <taxon>Elysia</taxon>
    </lineage>
</organism>